<organism evidence="1 2">
    <name type="scientific">Hymenobacter caeli</name>
    <dbReference type="NCBI Taxonomy" id="2735894"/>
    <lineage>
        <taxon>Bacteria</taxon>
        <taxon>Pseudomonadati</taxon>
        <taxon>Bacteroidota</taxon>
        <taxon>Cytophagia</taxon>
        <taxon>Cytophagales</taxon>
        <taxon>Hymenobacteraceae</taxon>
        <taxon>Hymenobacter</taxon>
    </lineage>
</organism>
<protein>
    <recommendedName>
        <fullName evidence="3">STAS/SEC14 domain-containing protein</fullName>
    </recommendedName>
</protein>
<dbReference type="RefSeq" id="WP_173809929.1">
    <property type="nucleotide sequence ID" value="NZ_JABSNP010000008.1"/>
</dbReference>
<comment type="caution">
    <text evidence="1">The sequence shown here is derived from an EMBL/GenBank/DDBJ whole genome shotgun (WGS) entry which is preliminary data.</text>
</comment>
<keyword evidence="2" id="KW-1185">Reference proteome</keyword>
<evidence type="ECO:0000313" key="1">
    <source>
        <dbReference type="EMBL" id="NRT19195.1"/>
    </source>
</evidence>
<proteinExistence type="predicted"/>
<evidence type="ECO:0000313" key="2">
    <source>
        <dbReference type="Proteomes" id="UP000779507"/>
    </source>
</evidence>
<gene>
    <name evidence="1" type="ORF">HNP98_002019</name>
</gene>
<evidence type="ECO:0008006" key="3">
    <source>
        <dbReference type="Google" id="ProtNLM"/>
    </source>
</evidence>
<dbReference type="Proteomes" id="UP000779507">
    <property type="component" value="Unassembled WGS sequence"/>
</dbReference>
<sequence length="152" mass="17413">MLFPLFDALQVQHDAGLRLLRFQWLDLANHRLRPALERGLELVVAHQPTHVLVDFEGLPPIGIKDELWMSTYWFPRIAGQSLRCVALVLRPEHLHNQMTTEAMFWVARHLMRFQVQVFDEVPAALDWLTGRAAAQRLQAEWAAGPPPAPLPT</sequence>
<reference evidence="1 2" key="1">
    <citation type="submission" date="2020-05" db="EMBL/GenBank/DDBJ databases">
        <title>Genomic Encyclopedia of Type Strains, Phase IV (KMG-V): Genome sequencing to study the core and pangenomes of soil and plant-associated prokaryotes.</title>
        <authorList>
            <person name="Whitman W."/>
        </authorList>
    </citation>
    <scope>NUCLEOTIDE SEQUENCE [LARGE SCALE GENOMIC DNA]</scope>
    <source>
        <strain evidence="1 2">9A</strain>
    </source>
</reference>
<name>A0ABX2FPW9_9BACT</name>
<dbReference type="EMBL" id="JABSNP010000008">
    <property type="protein sequence ID" value="NRT19195.1"/>
    <property type="molecule type" value="Genomic_DNA"/>
</dbReference>
<accession>A0ABX2FPW9</accession>